<dbReference type="RefSeq" id="WP_006896070.1">
    <property type="nucleotide sequence ID" value="NZ_BAAARB010000027.1"/>
</dbReference>
<dbReference type="InterPro" id="IPR002347">
    <property type="entry name" value="SDR_fam"/>
</dbReference>
<dbReference type="InterPro" id="IPR036291">
    <property type="entry name" value="NAD(P)-bd_dom_sf"/>
</dbReference>
<evidence type="ECO:0000256" key="1">
    <source>
        <dbReference type="ARBA" id="ARBA00006484"/>
    </source>
</evidence>
<evidence type="ECO:0000313" key="3">
    <source>
        <dbReference type="EMBL" id="GAA2392170.1"/>
    </source>
</evidence>
<comment type="caution">
    <text evidence="3">The sequence shown here is derived from an EMBL/GenBank/DDBJ whole genome shotgun (WGS) entry which is preliminary data.</text>
</comment>
<sequence>MGKYVVTGAASGMGHEVARRLRADGHEVIGVDLADADVEADLSTSAGRAHAVRAIMTRAGGRLDGAVFAAGVGALRGKERLTVEVNVLGVTELLMGLQPELAAADKAKVVVFGSNSTTSTPFVPRRAVRLLEAGETERAVRIVRRMGPLSGPAAYAASKIAVSRWCRRHAVSDQWAAAGIRINVIAPGPVLTPLLRKQLASSTAAQVRSYPVPVREYGTPEQIADWVMIMLSPAADFMTGSVVTVDGGTEALLRTDDWPARLPLRRVPRMLSALRNAPRKGRVADYSDV</sequence>
<proteinExistence type="inferred from homology"/>
<dbReference type="InterPro" id="IPR051122">
    <property type="entry name" value="SDR_DHRS6-like"/>
</dbReference>
<dbReference type="Pfam" id="PF13561">
    <property type="entry name" value="adh_short_C2"/>
    <property type="match status" value="1"/>
</dbReference>
<comment type="similarity">
    <text evidence="1">Belongs to the short-chain dehydrogenases/reductases (SDR) family.</text>
</comment>
<name>A0ABN3I1N5_9ACTN</name>
<reference evidence="3 4" key="1">
    <citation type="journal article" date="2019" name="Int. J. Syst. Evol. Microbiol.">
        <title>The Global Catalogue of Microorganisms (GCM) 10K type strain sequencing project: providing services to taxonomists for standard genome sequencing and annotation.</title>
        <authorList>
            <consortium name="The Broad Institute Genomics Platform"/>
            <consortium name="The Broad Institute Genome Sequencing Center for Infectious Disease"/>
            <person name="Wu L."/>
            <person name="Ma J."/>
        </authorList>
    </citation>
    <scope>NUCLEOTIDE SEQUENCE [LARGE SCALE GENOMIC DNA]</scope>
    <source>
        <strain evidence="3 4">JCM 16227</strain>
    </source>
</reference>
<protein>
    <submittedName>
        <fullName evidence="3">SDR family oxidoreductase</fullName>
    </submittedName>
</protein>
<organism evidence="3 4">
    <name type="scientific">Gordonia cholesterolivorans</name>
    <dbReference type="NCBI Taxonomy" id="559625"/>
    <lineage>
        <taxon>Bacteria</taxon>
        <taxon>Bacillati</taxon>
        <taxon>Actinomycetota</taxon>
        <taxon>Actinomycetes</taxon>
        <taxon>Mycobacteriales</taxon>
        <taxon>Gordoniaceae</taxon>
        <taxon>Gordonia</taxon>
    </lineage>
</organism>
<dbReference type="EMBL" id="BAAARB010000027">
    <property type="protein sequence ID" value="GAA2392170.1"/>
    <property type="molecule type" value="Genomic_DNA"/>
</dbReference>
<evidence type="ECO:0000313" key="4">
    <source>
        <dbReference type="Proteomes" id="UP001501170"/>
    </source>
</evidence>
<evidence type="ECO:0000256" key="2">
    <source>
        <dbReference type="ARBA" id="ARBA00023002"/>
    </source>
</evidence>
<gene>
    <name evidence="3" type="ORF">GCM10009855_35050</name>
</gene>
<dbReference type="PANTHER" id="PTHR43477:SF1">
    <property type="entry name" value="DIHYDROANTICAPSIN 7-DEHYDROGENASE"/>
    <property type="match status" value="1"/>
</dbReference>
<dbReference type="PANTHER" id="PTHR43477">
    <property type="entry name" value="DIHYDROANTICAPSIN 7-DEHYDROGENASE"/>
    <property type="match status" value="1"/>
</dbReference>
<accession>A0ABN3I1N5</accession>
<dbReference type="SUPFAM" id="SSF51735">
    <property type="entry name" value="NAD(P)-binding Rossmann-fold domains"/>
    <property type="match status" value="1"/>
</dbReference>
<dbReference type="Gene3D" id="3.40.50.720">
    <property type="entry name" value="NAD(P)-binding Rossmann-like Domain"/>
    <property type="match status" value="1"/>
</dbReference>
<dbReference type="Proteomes" id="UP001501170">
    <property type="component" value="Unassembled WGS sequence"/>
</dbReference>
<dbReference type="PRINTS" id="PR00081">
    <property type="entry name" value="GDHRDH"/>
</dbReference>
<keyword evidence="4" id="KW-1185">Reference proteome</keyword>
<keyword evidence="2" id="KW-0560">Oxidoreductase</keyword>